<accession>A0A3N4HFF2</accession>
<dbReference type="Proteomes" id="UP000275078">
    <property type="component" value="Unassembled WGS sequence"/>
</dbReference>
<evidence type="ECO:0000313" key="2">
    <source>
        <dbReference type="EMBL" id="RPA72879.1"/>
    </source>
</evidence>
<organism evidence="2 3">
    <name type="scientific">Ascobolus immersus RN42</name>
    <dbReference type="NCBI Taxonomy" id="1160509"/>
    <lineage>
        <taxon>Eukaryota</taxon>
        <taxon>Fungi</taxon>
        <taxon>Dikarya</taxon>
        <taxon>Ascomycota</taxon>
        <taxon>Pezizomycotina</taxon>
        <taxon>Pezizomycetes</taxon>
        <taxon>Pezizales</taxon>
        <taxon>Ascobolaceae</taxon>
        <taxon>Ascobolus</taxon>
    </lineage>
</organism>
<feature type="compositionally biased region" description="Polar residues" evidence="1">
    <location>
        <begin position="280"/>
        <end position="291"/>
    </location>
</feature>
<evidence type="ECO:0000313" key="3">
    <source>
        <dbReference type="Proteomes" id="UP000275078"/>
    </source>
</evidence>
<evidence type="ECO:0000256" key="1">
    <source>
        <dbReference type="SAM" id="MobiDB-lite"/>
    </source>
</evidence>
<feature type="region of interest" description="Disordered" evidence="1">
    <location>
        <begin position="265"/>
        <end position="291"/>
    </location>
</feature>
<keyword evidence="3" id="KW-1185">Reference proteome</keyword>
<dbReference type="AlphaFoldDB" id="A0A3N4HFF2"/>
<proteinExistence type="predicted"/>
<protein>
    <submittedName>
        <fullName evidence="2">Uncharacterized protein</fullName>
    </submittedName>
</protein>
<sequence>MKSPVPWMPMLDTSAPYSNSFNTEAHRTAVYGQGAGKELHVESILRNGAEEQDAKEALLAPLPVVACLQLGQTYFLDPQLLSKRFNIPISTMFGFLDLPPELHYMIASHLLPQPLKDHSAQLPQCSHIYPAFERALESFSGKVVIQTYDGLAETTGVILALEIEKGSQAHVNIAIVHFIQQIYSNHLCRFLEATCLAQQQLYRSSSRISRSNTSCAAMHDMHWKVALSVVQDAFDRSTVDGTVNKAEYRFWKRFIELWTHEANRMKSSSSPPVDHLAKDGSNSNPRRLTQSRQEKICAKRLFCLRWHYEKIDSRKWHSFLFSMAPNLTTVFEQDHIDSLDEVEAVMEWLKLTAVIGRAVHIYDMPEDSKASLIGPKHLRRRGQFKNIRFGLVAALRMPAHDGSGVEPLSTQEALADTVSKGFHAFRWVPPPIRSCKEPKEHKMLCKTMFQEIMRALMECVTNNSG</sequence>
<dbReference type="EMBL" id="ML119842">
    <property type="protein sequence ID" value="RPA72879.1"/>
    <property type="molecule type" value="Genomic_DNA"/>
</dbReference>
<gene>
    <name evidence="2" type="ORF">BJ508DRAFT_314346</name>
</gene>
<reference evidence="2 3" key="1">
    <citation type="journal article" date="2018" name="Nat. Ecol. Evol.">
        <title>Pezizomycetes genomes reveal the molecular basis of ectomycorrhizal truffle lifestyle.</title>
        <authorList>
            <person name="Murat C."/>
            <person name="Payen T."/>
            <person name="Noel B."/>
            <person name="Kuo A."/>
            <person name="Morin E."/>
            <person name="Chen J."/>
            <person name="Kohler A."/>
            <person name="Krizsan K."/>
            <person name="Balestrini R."/>
            <person name="Da Silva C."/>
            <person name="Montanini B."/>
            <person name="Hainaut M."/>
            <person name="Levati E."/>
            <person name="Barry K.W."/>
            <person name="Belfiori B."/>
            <person name="Cichocki N."/>
            <person name="Clum A."/>
            <person name="Dockter R.B."/>
            <person name="Fauchery L."/>
            <person name="Guy J."/>
            <person name="Iotti M."/>
            <person name="Le Tacon F."/>
            <person name="Lindquist E.A."/>
            <person name="Lipzen A."/>
            <person name="Malagnac F."/>
            <person name="Mello A."/>
            <person name="Molinier V."/>
            <person name="Miyauchi S."/>
            <person name="Poulain J."/>
            <person name="Riccioni C."/>
            <person name="Rubini A."/>
            <person name="Sitrit Y."/>
            <person name="Splivallo R."/>
            <person name="Traeger S."/>
            <person name="Wang M."/>
            <person name="Zifcakova L."/>
            <person name="Wipf D."/>
            <person name="Zambonelli A."/>
            <person name="Paolocci F."/>
            <person name="Nowrousian M."/>
            <person name="Ottonello S."/>
            <person name="Baldrian P."/>
            <person name="Spatafora J.W."/>
            <person name="Henrissat B."/>
            <person name="Nagy L.G."/>
            <person name="Aury J.M."/>
            <person name="Wincker P."/>
            <person name="Grigoriev I.V."/>
            <person name="Bonfante P."/>
            <person name="Martin F.M."/>
        </authorList>
    </citation>
    <scope>NUCLEOTIDE SEQUENCE [LARGE SCALE GENOMIC DNA]</scope>
    <source>
        <strain evidence="2 3">RN42</strain>
    </source>
</reference>
<name>A0A3N4HFF2_ASCIM</name>